<feature type="domain" description="Glycosyltransferase 2-like" evidence="2">
    <location>
        <begin position="460"/>
        <end position="522"/>
    </location>
</feature>
<proteinExistence type="predicted"/>
<dbReference type="OrthoDB" id="6713581at2"/>
<dbReference type="AlphaFoldDB" id="A0A3Q9G357"/>
<dbReference type="Gene3D" id="3.40.50.2000">
    <property type="entry name" value="Glycogen Phosphorylase B"/>
    <property type="match status" value="1"/>
</dbReference>
<sequence>MNLKSVAKQVRTGLWHLRNGGPEQLKKWQSRKKLSGPYSLAGPGSGRARRKGAAFDPLDIPEYQDLDRPRAFEGMRVAVIMDDFSLRAWGHEFTTVQVTPDNWQAELDRGVDLLFVESAWNGNGGAWQYQLTGSKAPTEPLRKLVGTCKDKNIPTVFWNKEDPPHFNDFLDTAKLFDVVFTSDSNKIEDYKRELGHDRVDSLSFAAQPSIHNPVRSPELHQIGDIAFGGMYFAHKYPERREQMDLLLGAASKVSKRGYDFTIYSRFAGADENYQFPAPLDKHVVGSLPYDKMLTAYRTNKVFLNVNSVVDSPSMCARRVFEIAASGTPVVSTPSVALQEFFPHDEVPLVDNTEEAEWTIRALLRSPQFRDRMVHKAQRRIWQNHTYTHRAEQVFRAASLPVENSILNKPSITAMVSTNRPQQLDHILSQVSQQRDVNVQLALCTHGFDTDIGAFKSKAKELGLENVTVFRGDESWKLGDCLNKLVEVADGDFAAKVDDDDIYAPQYLRDQINALWYSGADLVGKQACYLYLGSMGATLLRFPEREHRWTTFVAGPTLLGPTETFRTAPFESRTHGEDSAFLRLVADQGGKTYSTDRFNFLQVRGNTQHTWQSHDLEFLANSEYIGTGYNPDFVVA</sequence>
<evidence type="ECO:0000256" key="1">
    <source>
        <dbReference type="SAM" id="MobiDB-lite"/>
    </source>
</evidence>
<dbReference type="EMBL" id="CP034593">
    <property type="protein sequence ID" value="AZQ76499.1"/>
    <property type="molecule type" value="Genomic_DNA"/>
</dbReference>
<dbReference type="InterPro" id="IPR001173">
    <property type="entry name" value="Glyco_trans_2-like"/>
</dbReference>
<evidence type="ECO:0000313" key="4">
    <source>
        <dbReference type="EMBL" id="AZQ76499.1"/>
    </source>
</evidence>
<name>A0A3Q9G357_9ACTO</name>
<evidence type="ECO:0000259" key="2">
    <source>
        <dbReference type="Pfam" id="PF00535"/>
    </source>
</evidence>
<evidence type="ECO:0000313" key="5">
    <source>
        <dbReference type="Proteomes" id="UP000280344"/>
    </source>
</evidence>
<evidence type="ECO:0000259" key="3">
    <source>
        <dbReference type="Pfam" id="PF13524"/>
    </source>
</evidence>
<feature type="domain" description="Spore protein YkvP/CgeB glycosyl transferase-like" evidence="3">
    <location>
        <begin position="253"/>
        <end position="393"/>
    </location>
</feature>
<keyword evidence="4" id="KW-0808">Transferase</keyword>
<organism evidence="4 5">
    <name type="scientific">Flaviflexus ciconiae</name>
    <dbReference type="NCBI Taxonomy" id="2496867"/>
    <lineage>
        <taxon>Bacteria</taxon>
        <taxon>Bacillati</taxon>
        <taxon>Actinomycetota</taxon>
        <taxon>Actinomycetes</taxon>
        <taxon>Actinomycetales</taxon>
        <taxon>Actinomycetaceae</taxon>
        <taxon>Flaviflexus</taxon>
    </lineage>
</organism>
<dbReference type="RefSeq" id="WP_126703307.1">
    <property type="nucleotide sequence ID" value="NZ_CP034593.1"/>
</dbReference>
<accession>A0A3Q9G357</accession>
<dbReference type="InterPro" id="IPR055259">
    <property type="entry name" value="YkvP/CgeB_Glyco_trans-like"/>
</dbReference>
<dbReference type="Gene3D" id="3.90.550.10">
    <property type="entry name" value="Spore Coat Polysaccharide Biosynthesis Protein SpsA, Chain A"/>
    <property type="match status" value="1"/>
</dbReference>
<protein>
    <submittedName>
        <fullName evidence="4">Glycosyltransferase</fullName>
    </submittedName>
</protein>
<dbReference type="KEGG" id="flh:EJ997_03220"/>
<dbReference type="Pfam" id="PF00535">
    <property type="entry name" value="Glycos_transf_2"/>
    <property type="match status" value="1"/>
</dbReference>
<dbReference type="Pfam" id="PF13524">
    <property type="entry name" value="Glyco_trans_1_2"/>
    <property type="match status" value="1"/>
</dbReference>
<keyword evidence="5" id="KW-1185">Reference proteome</keyword>
<dbReference type="SUPFAM" id="SSF53756">
    <property type="entry name" value="UDP-Glycosyltransferase/glycogen phosphorylase"/>
    <property type="match status" value="1"/>
</dbReference>
<reference evidence="4 5" key="1">
    <citation type="submission" date="2018-12" db="EMBL/GenBank/DDBJ databases">
        <title>Complete genome sequence of Flaviflexus sp. H23T48.</title>
        <authorList>
            <person name="Bae J.-W."/>
            <person name="Lee J.-Y."/>
        </authorList>
    </citation>
    <scope>NUCLEOTIDE SEQUENCE [LARGE SCALE GENOMIC DNA]</scope>
    <source>
        <strain evidence="4 5">H23T48</strain>
    </source>
</reference>
<feature type="region of interest" description="Disordered" evidence="1">
    <location>
        <begin position="34"/>
        <end position="53"/>
    </location>
</feature>
<dbReference type="SUPFAM" id="SSF53448">
    <property type="entry name" value="Nucleotide-diphospho-sugar transferases"/>
    <property type="match status" value="1"/>
</dbReference>
<dbReference type="GO" id="GO:0016740">
    <property type="term" value="F:transferase activity"/>
    <property type="evidence" value="ECO:0007669"/>
    <property type="project" value="UniProtKB-KW"/>
</dbReference>
<gene>
    <name evidence="4" type="ORF">EJ997_03220</name>
</gene>
<dbReference type="CDD" id="cd00761">
    <property type="entry name" value="Glyco_tranf_GTA_type"/>
    <property type="match status" value="1"/>
</dbReference>
<dbReference type="InterPro" id="IPR029044">
    <property type="entry name" value="Nucleotide-diphossugar_trans"/>
</dbReference>
<dbReference type="Proteomes" id="UP000280344">
    <property type="component" value="Chromosome"/>
</dbReference>